<keyword evidence="7" id="KW-0961">Cell wall biogenesis/degradation</keyword>
<keyword evidence="9" id="KW-0812">Transmembrane</keyword>
<evidence type="ECO:0000256" key="2">
    <source>
        <dbReference type="ARBA" id="ARBA00008834"/>
    </source>
</evidence>
<dbReference type="OrthoDB" id="187139at2759"/>
<evidence type="ECO:0000256" key="8">
    <source>
        <dbReference type="RuleBase" id="RU361169"/>
    </source>
</evidence>
<keyword evidence="11" id="KW-1185">Reference proteome</keyword>
<evidence type="ECO:0000256" key="6">
    <source>
        <dbReference type="ARBA" id="ARBA00023295"/>
    </source>
</evidence>
<dbReference type="EMBL" id="DF973412">
    <property type="protein sequence ID" value="GAU29954.1"/>
    <property type="molecule type" value="Genomic_DNA"/>
</dbReference>
<comment type="subcellular location">
    <subcellularLocation>
        <location evidence="1">Secreted</location>
        <location evidence="1">Cell wall</location>
    </subcellularLocation>
</comment>
<name>A0A2Z6MBD1_TRISU</name>
<dbReference type="InterPro" id="IPR012334">
    <property type="entry name" value="Pectin_lyas_fold"/>
</dbReference>
<protein>
    <recommendedName>
        <fullName evidence="12">Pectate lyase superfamily protein domain-containing protein</fullName>
    </recommendedName>
</protein>
<reference evidence="11" key="1">
    <citation type="journal article" date="2017" name="Front. Plant Sci.">
        <title>Climate Clever Clovers: New Paradigm to Reduce the Environmental Footprint of Ruminants by Breeding Low Methanogenic Forages Utilizing Haplotype Variation.</title>
        <authorList>
            <person name="Kaur P."/>
            <person name="Appels R."/>
            <person name="Bayer P.E."/>
            <person name="Keeble-Gagnere G."/>
            <person name="Wang J."/>
            <person name="Hirakawa H."/>
            <person name="Shirasawa K."/>
            <person name="Vercoe P."/>
            <person name="Stefanova K."/>
            <person name="Durmic Z."/>
            <person name="Nichols P."/>
            <person name="Revell C."/>
            <person name="Isobe S.N."/>
            <person name="Edwards D."/>
            <person name="Erskine W."/>
        </authorList>
    </citation>
    <scope>NUCLEOTIDE SEQUENCE [LARGE SCALE GENOMIC DNA]</scope>
    <source>
        <strain evidence="11">cv. Daliak</strain>
    </source>
</reference>
<proteinExistence type="inferred from homology"/>
<dbReference type="GO" id="GO:0004650">
    <property type="term" value="F:polygalacturonase activity"/>
    <property type="evidence" value="ECO:0007669"/>
    <property type="project" value="InterPro"/>
</dbReference>
<keyword evidence="6 8" id="KW-0326">Glycosidase</keyword>
<dbReference type="Proteomes" id="UP000242715">
    <property type="component" value="Unassembled WGS sequence"/>
</dbReference>
<dbReference type="Pfam" id="PF00295">
    <property type="entry name" value="Glyco_hydro_28"/>
    <property type="match status" value="1"/>
</dbReference>
<evidence type="ECO:0000256" key="1">
    <source>
        <dbReference type="ARBA" id="ARBA00004191"/>
    </source>
</evidence>
<dbReference type="PANTHER" id="PTHR31375">
    <property type="match status" value="1"/>
</dbReference>
<feature type="transmembrane region" description="Helical" evidence="9">
    <location>
        <begin position="12"/>
        <end position="34"/>
    </location>
</feature>
<keyword evidence="3" id="KW-0134">Cell wall</keyword>
<gene>
    <name evidence="10" type="ORF">TSUD_360690</name>
</gene>
<evidence type="ECO:0000313" key="11">
    <source>
        <dbReference type="Proteomes" id="UP000242715"/>
    </source>
</evidence>
<evidence type="ECO:0000313" key="10">
    <source>
        <dbReference type="EMBL" id="GAU29954.1"/>
    </source>
</evidence>
<keyword evidence="9" id="KW-0472">Membrane</keyword>
<evidence type="ECO:0000256" key="7">
    <source>
        <dbReference type="ARBA" id="ARBA00023316"/>
    </source>
</evidence>
<dbReference type="GO" id="GO:0005975">
    <property type="term" value="P:carbohydrate metabolic process"/>
    <property type="evidence" value="ECO:0007669"/>
    <property type="project" value="InterPro"/>
</dbReference>
<dbReference type="Gene3D" id="2.160.20.10">
    <property type="entry name" value="Single-stranded right-handed beta-helix, Pectin lyase-like"/>
    <property type="match status" value="1"/>
</dbReference>
<keyword evidence="9" id="KW-1133">Transmembrane helix</keyword>
<dbReference type="SUPFAM" id="SSF51126">
    <property type="entry name" value="Pectin lyase-like"/>
    <property type="match status" value="1"/>
</dbReference>
<evidence type="ECO:0008006" key="12">
    <source>
        <dbReference type="Google" id="ProtNLM"/>
    </source>
</evidence>
<keyword evidence="5 8" id="KW-0378">Hydrolase</keyword>
<comment type="similarity">
    <text evidence="2 8">Belongs to the glycosyl hydrolase 28 family.</text>
</comment>
<dbReference type="GO" id="GO:0071555">
    <property type="term" value="P:cell wall organization"/>
    <property type="evidence" value="ECO:0007669"/>
    <property type="project" value="UniProtKB-KW"/>
</dbReference>
<dbReference type="InterPro" id="IPR011050">
    <property type="entry name" value="Pectin_lyase_fold/virulence"/>
</dbReference>
<accession>A0A2Z6MBD1</accession>
<sequence length="303" mass="32572">MAQLRQNNLTFIVMYVVALTFKSAIGIGGTLNIMDFGANPNGKTDSRNAILTAWAKACSSTTTPTIYVPIGRFLVGGSVVFKGRCNNKGITVIIVGTLVANFNYNVIGNEGSWLLFDDVDGVSIIGNGILDGQGTSLWDCKRSGKSCPMGVTNLRFANSNNIVINGITSLNSQIFHIVLDRCNNVRVQGIKVIAAGNSPNTDGIHVQLSSSVTIFNSNIATGDDCISIGPGTTNLWIENIACGPGHGIRTVEIFLTVIVQVNLHLNEDREKNSQRWKTRASAEVFFVAGIENKRVLPTPVLPY</sequence>
<evidence type="ECO:0000256" key="5">
    <source>
        <dbReference type="ARBA" id="ARBA00022801"/>
    </source>
</evidence>
<evidence type="ECO:0000256" key="4">
    <source>
        <dbReference type="ARBA" id="ARBA00022525"/>
    </source>
</evidence>
<organism evidence="10 11">
    <name type="scientific">Trifolium subterraneum</name>
    <name type="common">Subterranean clover</name>
    <dbReference type="NCBI Taxonomy" id="3900"/>
    <lineage>
        <taxon>Eukaryota</taxon>
        <taxon>Viridiplantae</taxon>
        <taxon>Streptophyta</taxon>
        <taxon>Embryophyta</taxon>
        <taxon>Tracheophyta</taxon>
        <taxon>Spermatophyta</taxon>
        <taxon>Magnoliopsida</taxon>
        <taxon>eudicotyledons</taxon>
        <taxon>Gunneridae</taxon>
        <taxon>Pentapetalae</taxon>
        <taxon>rosids</taxon>
        <taxon>fabids</taxon>
        <taxon>Fabales</taxon>
        <taxon>Fabaceae</taxon>
        <taxon>Papilionoideae</taxon>
        <taxon>50 kb inversion clade</taxon>
        <taxon>NPAAA clade</taxon>
        <taxon>Hologalegina</taxon>
        <taxon>IRL clade</taxon>
        <taxon>Trifolieae</taxon>
        <taxon>Trifolium</taxon>
    </lineage>
</organism>
<dbReference type="AlphaFoldDB" id="A0A2Z6MBD1"/>
<evidence type="ECO:0000256" key="3">
    <source>
        <dbReference type="ARBA" id="ARBA00022512"/>
    </source>
</evidence>
<evidence type="ECO:0000256" key="9">
    <source>
        <dbReference type="SAM" id="Phobius"/>
    </source>
</evidence>
<dbReference type="InterPro" id="IPR000743">
    <property type="entry name" value="Glyco_hydro_28"/>
</dbReference>
<keyword evidence="4" id="KW-0964">Secreted</keyword>